<keyword evidence="1" id="KW-0805">Transcription regulation</keyword>
<accession>Q1N1S3</accession>
<sequence>MKYFIRSGSLQSFSRLVKSLGGDSETLLTQCNLTQDDLRQHEHRIEFESMVKLLDLSATELKTPDFALRLAKLQGIQALGPLGLLIQNSATVRDALLAAQRYMAIHSQGEYWRLDEEDELAYIERYEAFHGLSYARQYKELSFGVCLRLAKSLMGEDIEPRCLEFAHAPISDPQIYRNHFNCQVLFNQEHDRLVVPKALLDRPIPEASEAEYAQVEQYLQAMIQPFEGDLERQVQTLILQTLGLKEHSIENIGAMLGLHKRTLQRRLKDQSLNFKEILNDVRVRTACWQLESSNMDMTLLSEMLGYSDVSAFSRAFKTRMGISPLKWRKTQKNKSQMH</sequence>
<dbReference type="AlphaFoldDB" id="Q1N1S3"/>
<dbReference type="Proteomes" id="UP000004263">
    <property type="component" value="Unassembled WGS sequence"/>
</dbReference>
<evidence type="ECO:0000313" key="5">
    <source>
        <dbReference type="EMBL" id="EAT12208.1"/>
    </source>
</evidence>
<dbReference type="STRING" id="207949.RED65_04260"/>
<evidence type="ECO:0000256" key="2">
    <source>
        <dbReference type="ARBA" id="ARBA00023125"/>
    </source>
</evidence>
<dbReference type="Gene3D" id="1.10.10.60">
    <property type="entry name" value="Homeodomain-like"/>
    <property type="match status" value="1"/>
</dbReference>
<dbReference type="SUPFAM" id="SSF46689">
    <property type="entry name" value="Homeodomain-like"/>
    <property type="match status" value="1"/>
</dbReference>
<protein>
    <submittedName>
        <fullName evidence="5">Transcriptional regulator, AraC family protein</fullName>
    </submittedName>
</protein>
<evidence type="ECO:0000313" key="6">
    <source>
        <dbReference type="Proteomes" id="UP000004263"/>
    </source>
</evidence>
<dbReference type="InterPro" id="IPR018060">
    <property type="entry name" value="HTH_AraC"/>
</dbReference>
<dbReference type="InterPro" id="IPR032687">
    <property type="entry name" value="AraC-type_N"/>
</dbReference>
<dbReference type="HOGENOM" id="CLU_047522_1_2_6"/>
<dbReference type="InterPro" id="IPR009057">
    <property type="entry name" value="Homeodomain-like_sf"/>
</dbReference>
<keyword evidence="6" id="KW-1185">Reference proteome</keyword>
<evidence type="ECO:0000256" key="3">
    <source>
        <dbReference type="ARBA" id="ARBA00023163"/>
    </source>
</evidence>
<dbReference type="EMBL" id="AAQH01000009">
    <property type="protein sequence ID" value="EAT12208.1"/>
    <property type="molecule type" value="Genomic_DNA"/>
</dbReference>
<organism evidence="5 6">
    <name type="scientific">Bermanella marisrubri</name>
    <dbReference type="NCBI Taxonomy" id="207949"/>
    <lineage>
        <taxon>Bacteria</taxon>
        <taxon>Pseudomonadati</taxon>
        <taxon>Pseudomonadota</taxon>
        <taxon>Gammaproteobacteria</taxon>
        <taxon>Oceanospirillales</taxon>
        <taxon>Oceanospirillaceae</taxon>
        <taxon>Bermanella</taxon>
    </lineage>
</organism>
<dbReference type="PANTHER" id="PTHR47894">
    <property type="entry name" value="HTH-TYPE TRANSCRIPTIONAL REGULATOR GADX"/>
    <property type="match status" value="1"/>
</dbReference>
<evidence type="ECO:0000256" key="1">
    <source>
        <dbReference type="ARBA" id="ARBA00023015"/>
    </source>
</evidence>
<name>Q1N1S3_9GAMM</name>
<dbReference type="RefSeq" id="WP_007016304.1">
    <property type="nucleotide sequence ID" value="NZ_AAQH01000009.1"/>
</dbReference>
<evidence type="ECO:0000259" key="4">
    <source>
        <dbReference type="PROSITE" id="PS01124"/>
    </source>
</evidence>
<keyword evidence="2" id="KW-0238">DNA-binding</keyword>
<proteinExistence type="predicted"/>
<dbReference type="Pfam" id="PF12625">
    <property type="entry name" value="Arabinose_bd"/>
    <property type="match status" value="1"/>
</dbReference>
<dbReference type="Pfam" id="PF12833">
    <property type="entry name" value="HTH_18"/>
    <property type="match status" value="1"/>
</dbReference>
<gene>
    <name evidence="5" type="ORF">RED65_04260</name>
</gene>
<dbReference type="GO" id="GO:0000976">
    <property type="term" value="F:transcription cis-regulatory region binding"/>
    <property type="evidence" value="ECO:0007669"/>
    <property type="project" value="TreeGrafter"/>
</dbReference>
<keyword evidence="3" id="KW-0804">Transcription</keyword>
<feature type="domain" description="HTH araC/xylS-type" evidence="4">
    <location>
        <begin position="232"/>
        <end position="330"/>
    </location>
</feature>
<dbReference type="PROSITE" id="PS01124">
    <property type="entry name" value="HTH_ARAC_FAMILY_2"/>
    <property type="match status" value="1"/>
</dbReference>
<dbReference type="SMART" id="SM00342">
    <property type="entry name" value="HTH_ARAC"/>
    <property type="match status" value="1"/>
</dbReference>
<dbReference type="GO" id="GO:0003700">
    <property type="term" value="F:DNA-binding transcription factor activity"/>
    <property type="evidence" value="ECO:0007669"/>
    <property type="project" value="InterPro"/>
</dbReference>
<comment type="caution">
    <text evidence="5">The sequence shown here is derived from an EMBL/GenBank/DDBJ whole genome shotgun (WGS) entry which is preliminary data.</text>
</comment>
<reference evidence="5 6" key="1">
    <citation type="submission" date="2006-03" db="EMBL/GenBank/DDBJ databases">
        <authorList>
            <person name="Pinhassi J."/>
            <person name="Pedros-Alio C."/>
            <person name="Ferriera S."/>
            <person name="Johnson J."/>
            <person name="Kravitz S."/>
            <person name="Halpern A."/>
            <person name="Remington K."/>
            <person name="Beeson K."/>
            <person name="Tran B."/>
            <person name="Rogers Y.-H."/>
            <person name="Friedman R."/>
            <person name="Venter J.C."/>
        </authorList>
    </citation>
    <scope>NUCLEOTIDE SEQUENCE [LARGE SCALE GENOMIC DNA]</scope>
    <source>
        <strain evidence="5 6">RED65</strain>
    </source>
</reference>
<dbReference type="PANTHER" id="PTHR47894:SF4">
    <property type="entry name" value="HTH-TYPE TRANSCRIPTIONAL REGULATOR GADX"/>
    <property type="match status" value="1"/>
</dbReference>
<dbReference type="OrthoDB" id="6816069at2"/>
<dbReference type="GO" id="GO:0005829">
    <property type="term" value="C:cytosol"/>
    <property type="evidence" value="ECO:0007669"/>
    <property type="project" value="TreeGrafter"/>
</dbReference>